<evidence type="ECO:0008006" key="3">
    <source>
        <dbReference type="Google" id="ProtNLM"/>
    </source>
</evidence>
<proteinExistence type="predicted"/>
<accession>A0AAV4RIK2</accession>
<evidence type="ECO:0000313" key="2">
    <source>
        <dbReference type="Proteomes" id="UP001054945"/>
    </source>
</evidence>
<sequence>MLLRPVTCSAPKCPSCTRKWFLRSLLLLLSFSTFALQGKISLLCRSAEICANKRHNGPFVLTYRILEFSWRQEGWIFIYWSKRQSIGEKKE</sequence>
<dbReference type="AlphaFoldDB" id="A0AAV4RIK2"/>
<dbReference type="Proteomes" id="UP001054945">
    <property type="component" value="Unassembled WGS sequence"/>
</dbReference>
<protein>
    <recommendedName>
        <fullName evidence="3">Secreted protein</fullName>
    </recommendedName>
</protein>
<reference evidence="1 2" key="1">
    <citation type="submission" date="2021-06" db="EMBL/GenBank/DDBJ databases">
        <title>Caerostris extrusa draft genome.</title>
        <authorList>
            <person name="Kono N."/>
            <person name="Arakawa K."/>
        </authorList>
    </citation>
    <scope>NUCLEOTIDE SEQUENCE [LARGE SCALE GENOMIC DNA]</scope>
</reference>
<name>A0AAV4RIK2_CAEEX</name>
<organism evidence="1 2">
    <name type="scientific">Caerostris extrusa</name>
    <name type="common">Bark spider</name>
    <name type="synonym">Caerostris bankana</name>
    <dbReference type="NCBI Taxonomy" id="172846"/>
    <lineage>
        <taxon>Eukaryota</taxon>
        <taxon>Metazoa</taxon>
        <taxon>Ecdysozoa</taxon>
        <taxon>Arthropoda</taxon>
        <taxon>Chelicerata</taxon>
        <taxon>Arachnida</taxon>
        <taxon>Araneae</taxon>
        <taxon>Araneomorphae</taxon>
        <taxon>Entelegynae</taxon>
        <taxon>Araneoidea</taxon>
        <taxon>Araneidae</taxon>
        <taxon>Caerostris</taxon>
    </lineage>
</organism>
<evidence type="ECO:0000313" key="1">
    <source>
        <dbReference type="EMBL" id="GIY20761.1"/>
    </source>
</evidence>
<gene>
    <name evidence="1" type="ORF">CEXT_519101</name>
</gene>
<comment type="caution">
    <text evidence="1">The sequence shown here is derived from an EMBL/GenBank/DDBJ whole genome shotgun (WGS) entry which is preliminary data.</text>
</comment>
<keyword evidence="2" id="KW-1185">Reference proteome</keyword>
<dbReference type="EMBL" id="BPLR01007934">
    <property type="protein sequence ID" value="GIY20761.1"/>
    <property type="molecule type" value="Genomic_DNA"/>
</dbReference>